<dbReference type="NCBIfam" id="NF041747">
    <property type="entry name" value="Drt3a"/>
    <property type="match status" value="1"/>
</dbReference>
<dbReference type="AlphaFoldDB" id="A0A4R6GTX6"/>
<dbReference type="PROSITE" id="PS50878">
    <property type="entry name" value="RT_POL"/>
    <property type="match status" value="1"/>
</dbReference>
<keyword evidence="3" id="KW-0695">RNA-directed DNA polymerase</keyword>
<dbReference type="EMBL" id="SNWI01000007">
    <property type="protein sequence ID" value="TDN98881.1"/>
    <property type="molecule type" value="Genomic_DNA"/>
</dbReference>
<evidence type="ECO:0000313" key="4">
    <source>
        <dbReference type="Proteomes" id="UP000294848"/>
    </source>
</evidence>
<accession>A0A4R6GTX6</accession>
<dbReference type="RefSeq" id="WP_133465620.1">
    <property type="nucleotide sequence ID" value="NZ_SNWI01000007.1"/>
</dbReference>
<protein>
    <submittedName>
        <fullName evidence="3">Reverse transcriptase (RNA-dependent DNA polymerase)</fullName>
    </submittedName>
</protein>
<name>A0A4R6GTX6_9BACT</name>
<evidence type="ECO:0000256" key="1">
    <source>
        <dbReference type="SAM" id="Coils"/>
    </source>
</evidence>
<feature type="domain" description="Reverse transcriptase" evidence="2">
    <location>
        <begin position="31"/>
        <end position="313"/>
    </location>
</feature>
<dbReference type="SUPFAM" id="SSF56672">
    <property type="entry name" value="DNA/RNA polymerases"/>
    <property type="match status" value="1"/>
</dbReference>
<proteinExistence type="predicted"/>
<keyword evidence="3" id="KW-0808">Transferase</keyword>
<feature type="coiled-coil region" evidence="1">
    <location>
        <begin position="33"/>
        <end position="87"/>
    </location>
</feature>
<dbReference type="GO" id="GO:0003964">
    <property type="term" value="F:RNA-directed DNA polymerase activity"/>
    <property type="evidence" value="ECO:0007669"/>
    <property type="project" value="UniProtKB-KW"/>
</dbReference>
<dbReference type="InterPro" id="IPR000477">
    <property type="entry name" value="RT_dom"/>
</dbReference>
<keyword evidence="3" id="KW-0548">Nucleotidyltransferase</keyword>
<dbReference type="CDD" id="cd01646">
    <property type="entry name" value="RT_Bac_retron_I"/>
    <property type="match status" value="1"/>
</dbReference>
<evidence type="ECO:0000313" key="3">
    <source>
        <dbReference type="EMBL" id="TDN98881.1"/>
    </source>
</evidence>
<dbReference type="Proteomes" id="UP000294848">
    <property type="component" value="Unassembled WGS sequence"/>
</dbReference>
<reference evidence="3 4" key="1">
    <citation type="submission" date="2019-03" db="EMBL/GenBank/DDBJ databases">
        <title>Freshwater and sediment microbial communities from various areas in North America, analyzing microbe dynamics in response to fracking.</title>
        <authorList>
            <person name="Lamendella R."/>
        </authorList>
    </citation>
    <scope>NUCLEOTIDE SEQUENCE [LARGE SCALE GENOMIC DNA]</scope>
    <source>
        <strain evidence="3 4">114D</strain>
    </source>
</reference>
<dbReference type="InterPro" id="IPR043502">
    <property type="entry name" value="DNA/RNA_pol_sf"/>
</dbReference>
<comment type="caution">
    <text evidence="3">The sequence shown here is derived from an EMBL/GenBank/DDBJ whole genome shotgun (WGS) entry which is preliminary data.</text>
</comment>
<organism evidence="3 4">
    <name type="scientific">Sunxiuqinia elliptica</name>
    <dbReference type="NCBI Taxonomy" id="655355"/>
    <lineage>
        <taxon>Bacteria</taxon>
        <taxon>Pseudomonadati</taxon>
        <taxon>Bacteroidota</taxon>
        <taxon>Bacteroidia</taxon>
        <taxon>Marinilabiliales</taxon>
        <taxon>Prolixibacteraceae</taxon>
        <taxon>Sunxiuqinia</taxon>
    </lineage>
</organism>
<gene>
    <name evidence="3" type="ORF">DET52_1078</name>
</gene>
<sequence>MLDQSFSANNFRKILDIENRKGVYLEGDFFEELVELTNDIKSINSEIKALRKKGLTPEEYFVEKEILNENKERIKLQKEEKLEQELESISKTVTSKDFRLELHEDTTITSKPIYKTTYTLENILTFKQLQYNFRKLYKVKQASRYSIVSHLKSLLDDGFPKIILKTDIKSFYESIPQNRLLDKIQNENLLTPLSRRFIQQILNQFNNFTSSTIGVPRGIGISAYLVELYMRDIDRKIKQIPNVMYYARYVDDIIVIFKPPIDNLPFNYKSTIKSILLADGLTMNEEGTKTQLIDLKNVSSTINYEFDYLGYKFSSGYKSGKHIPLTIKLSDKKKRRYAVRLIRALNLYESQAISNEKLARKVLIRRIRFLLGNTRLVNNKKNVLTGVYYTNSLLTTISDFEHLDLFFNRLLLKSGYPVKLKTRLSCKNSFVAGYNASNISRFSSTELKQMMKNWTK</sequence>
<keyword evidence="1" id="KW-0175">Coiled coil</keyword>
<evidence type="ECO:0000259" key="2">
    <source>
        <dbReference type="PROSITE" id="PS50878"/>
    </source>
</evidence>
<dbReference type="Pfam" id="PF00078">
    <property type="entry name" value="RVT_1"/>
    <property type="match status" value="1"/>
</dbReference>
<dbReference type="OrthoDB" id="9780724at2"/>